<dbReference type="SUPFAM" id="SSF82153">
    <property type="entry name" value="FAS1 domain"/>
    <property type="match status" value="1"/>
</dbReference>
<evidence type="ECO:0000313" key="2">
    <source>
        <dbReference type="EMBL" id="BDD11940.1"/>
    </source>
</evidence>
<geneLocation type="plasmid" evidence="2 3">
    <name>pFA2</name>
</geneLocation>
<accession>A0AAU9DHA8</accession>
<dbReference type="PROSITE" id="PS50213">
    <property type="entry name" value="FAS1"/>
    <property type="match status" value="1"/>
</dbReference>
<dbReference type="RefSeq" id="WP_338395093.1">
    <property type="nucleotide sequence ID" value="NZ_AP025316.1"/>
</dbReference>
<name>A0AAU9DHA8_9BACT</name>
<dbReference type="Pfam" id="PF02469">
    <property type="entry name" value="Fasciclin"/>
    <property type="match status" value="1"/>
</dbReference>
<dbReference type="InterPro" id="IPR036378">
    <property type="entry name" value="FAS1_dom_sf"/>
</dbReference>
<protein>
    <recommendedName>
        <fullName evidence="1">FAS1 domain-containing protein</fullName>
    </recommendedName>
</protein>
<keyword evidence="3" id="KW-1185">Reference proteome</keyword>
<dbReference type="Proteomes" id="UP001348817">
    <property type="component" value="Plasmid pFA2"/>
</dbReference>
<feature type="domain" description="FAS1" evidence="1">
    <location>
        <begin position="39"/>
        <end position="165"/>
    </location>
</feature>
<reference evidence="2 3" key="1">
    <citation type="submission" date="2021-12" db="EMBL/GenBank/DDBJ databases">
        <title>Genome sequencing of bacteria with rrn-lacking chromosome and rrn-plasmid.</title>
        <authorList>
            <person name="Anda M."/>
            <person name="Iwasaki W."/>
        </authorList>
    </citation>
    <scope>NUCLEOTIDE SEQUENCE [LARGE SCALE GENOMIC DNA]</scope>
    <source>
        <strain evidence="2 3">DSM 100852</strain>
        <plasmid evidence="2 3">pFA2</plasmid>
    </source>
</reference>
<dbReference type="Gene3D" id="2.30.180.10">
    <property type="entry name" value="FAS1 domain"/>
    <property type="match status" value="1"/>
</dbReference>
<proteinExistence type="predicted"/>
<evidence type="ECO:0000313" key="3">
    <source>
        <dbReference type="Proteomes" id="UP001348817"/>
    </source>
</evidence>
<sequence>MRNSFIRNTILFAALALAFWACDERDDYIDDNGDGLVRKMTVGEFLASDAETAGIADLLKRHGYMDSVSGKRPVTFFVPPKGALEGLSISEDSMKSVLSYHIGNTLLYDFQIEDGKDLYVKSLYKGKNIWAEKSGGAIRIDLSTNTQGDPILCSNGVVYKIDHVLEPPKSIFQAVSELPGDFEEFREYLLKDTLVFDKENSFPVGTNKYGETVYDSAWVTDFLYRTEVGDIKDEDRKFSCVAYDEDAFLATLDKLVERYYGDASNAPDGMLKDKEWNKRFREALLEATLVEAPEADLAVGDTLRTTNGRKIVVTQNWLDNNPKKRSNGFLYEMDHVDVLMSDKMGKIIVADGSIRSNFRVYDNGAEVDFELVVSGNGVNYGVLTSDKPFSCDYGIGGLMAGKYALRIQGFTDDPSVSKLTLDGKILTSSFKPTSEFGNWFKGRSFDQFGGRILKFEVTDANTAGKYKLGIGNLFMVPIRE</sequence>
<dbReference type="AlphaFoldDB" id="A0AAU9DHA8"/>
<dbReference type="InterPro" id="IPR000782">
    <property type="entry name" value="FAS1_domain"/>
</dbReference>
<keyword evidence="2" id="KW-0614">Plasmid</keyword>
<evidence type="ECO:0000259" key="1">
    <source>
        <dbReference type="PROSITE" id="PS50213"/>
    </source>
</evidence>
<dbReference type="EMBL" id="AP025316">
    <property type="protein sequence ID" value="BDD11940.1"/>
    <property type="molecule type" value="Genomic_DNA"/>
</dbReference>
<gene>
    <name evidence="2" type="ORF">FUAX_43720</name>
</gene>
<organism evidence="2 3">
    <name type="scientific">Fulvitalea axinellae</name>
    <dbReference type="NCBI Taxonomy" id="1182444"/>
    <lineage>
        <taxon>Bacteria</taxon>
        <taxon>Pseudomonadati</taxon>
        <taxon>Bacteroidota</taxon>
        <taxon>Cytophagia</taxon>
        <taxon>Cytophagales</taxon>
        <taxon>Persicobacteraceae</taxon>
        <taxon>Fulvitalea</taxon>
    </lineage>
</organism>
<dbReference type="KEGG" id="fax:FUAX_43720"/>